<name>A0A0U1P2N4_9BACI</name>
<evidence type="ECO:0000313" key="1">
    <source>
        <dbReference type="EMBL" id="CRK84574.1"/>
    </source>
</evidence>
<dbReference type="Proteomes" id="UP000199087">
    <property type="component" value="Unassembled WGS sequence"/>
</dbReference>
<dbReference type="OrthoDB" id="2863041at2"/>
<sequence length="147" mass="16868">MEIGQTRLYNEAFAEKGLDNVILWDVQNIMDGQLIRVKFISKGTPHRQGLWLRTDKGIVIPELSEEIFPSVTLWEDTAPKEVICKCFSRDGNLSVYNIWDKGKGMQSQGYTSGMLIDEKEDGVLIYKCNDYGFETDFTDLEFSIEKL</sequence>
<dbReference type="EMBL" id="CVRB01000005">
    <property type="protein sequence ID" value="CRK84574.1"/>
    <property type="molecule type" value="Genomic_DNA"/>
</dbReference>
<keyword evidence="2" id="KW-1185">Reference proteome</keyword>
<reference evidence="2" key="1">
    <citation type="submission" date="2015-05" db="EMBL/GenBank/DDBJ databases">
        <authorList>
            <person name="Urmite Genomes"/>
        </authorList>
    </citation>
    <scope>NUCLEOTIDE SEQUENCE [LARGE SCALE GENOMIC DNA]</scope>
    <source>
        <strain evidence="2">LF1</strain>
    </source>
</reference>
<protein>
    <submittedName>
        <fullName evidence="1">Uncharacterized protein</fullName>
    </submittedName>
</protein>
<dbReference type="RefSeq" id="WP_090638635.1">
    <property type="nucleotide sequence ID" value="NZ_CVRB01000005.1"/>
</dbReference>
<evidence type="ECO:0000313" key="2">
    <source>
        <dbReference type="Proteomes" id="UP000199087"/>
    </source>
</evidence>
<accession>A0A0U1P2N4</accession>
<dbReference type="AlphaFoldDB" id="A0A0U1P2N4"/>
<organism evidence="1 2">
    <name type="scientific">Neobacillus massiliamazoniensis</name>
    <dbReference type="NCBI Taxonomy" id="1499688"/>
    <lineage>
        <taxon>Bacteria</taxon>
        <taxon>Bacillati</taxon>
        <taxon>Bacillota</taxon>
        <taxon>Bacilli</taxon>
        <taxon>Bacillales</taxon>
        <taxon>Bacillaceae</taxon>
        <taxon>Neobacillus</taxon>
    </lineage>
</organism>
<proteinExistence type="predicted"/>
<gene>
    <name evidence="1" type="ORF">BN000_04614</name>
</gene>